<sequence length="1418" mass="163826">MKNIFILSELTDRKMRYYFMFLFTFLLQPIFSQSMLKYDTPAPEVGSLLRVQSLPVDLYSGRANVSIPLYSIGLKNYSYDIQLLYNSEGNKVDLPVGNVGLGWSVTGGQIYRVANGMIDEAYTFNEYMDRTSNTNWNQEYNLNKYYNPFIYNEDYLHEPDLDEFVISIGKINASFYMYKDKEGEIQTRISSQNSQCFKVKDVKIGKIPDVLLAETEWTNIHLNKTYHPKLYIESRPVLITEITIVDSEGVTYIFGGDINCIDLSCTYSEDPDYDSHYNVYGDQIGSHSMIWDSFHSSLLGTASTWHIKKIILPNQENIIFNYDKEHVNIVERLDHHNISTIKFSGENLKSNTIPAFYNLPSTVDPQFLLLVDKKYDIVYPSLLTGIKASNGDELEFVSSKRNDLVTDGFYDQQKLFLKDNYGAVIDKIKEKAYSYKLDEIKATTGNIKFYYTNQPGERLKLDSLLVNNTEKYKFQYNALKLPAFNQMLTDNWGYYNGKKYLSLINSQRFDALYNYRQPDPTYVKAEILEGIIYPTGGKVGLEYELHSYSRISTQYPFGLKQENGTAGGVRVKRITYSNYKDLSEKITKEYLYQNEDNSSSGILSVVPWYVTSDTGTVDYDFKYTHLKGPYSYSNKATTNINWSDGFHMGYSRVIEKRSDGSKTIYSFTNYDRVQDEPSTAAFTLGMNNDMYNKYTSRKLDRGLLRSADYYNASQKLIKKEAYTYHSDLSDYLKTIERYALMNTLPIRVSANKIYTYFPFLQKKETILYTDYGNINETEEYEYNKYRLLTATKKYTNNPNDNSILETRSKYLSDLMEEYDSSNSGFISSGSPLKIYDTMRTQGLLSYPVETVVKRNGKVTSAEVMTYKQSDKFAVQDKQYKLESDVPLSNYSSFKLLNSTQYSMDNRCALEMEYLDYDSYGNPTNVVDKTGINTAYIWGYNGQYPVAKVVNARNTFKSVPQYRDERTTKYVKLKYNSLSSNVESYNFYTSKAGDVEIVLSGALGFNWYVSGHLDNKAFNLVQVRSSDQMGRPWTDYQNAYTYSATFYVSAGYHTFSILSTDACKESSTSVYDGDIHFSYWTRKSIAPETSGADDVFYENFETTHLRPASFGYHSSNSCIGPYTVSLATNPEREYVIDYQVFKNGKWEYMKHDFVNGRDSINEGVYPIDDVRVYPKDASITTYGYYPLIGLRSTTNERGVTEAYRYDDFSRLVSVMDNDMNVIKKYDYFYQNQSVEPEVTYYNKEIRETFTRNTCDASLGERGESINYVVPAKKYSSTLSQEDANQKAYIDMQNNGQQYANEHAECNSNIIISVYNPFEKDYFLTFDWGVQGSIVTDYYEIPPSRKIADTGDVLNDYEPAKVYIPRRYYRNARVAPQDNHWANEVPSIKSTPYAFDINYNMGDYMGYEDTYVIGGYPFTY</sequence>
<dbReference type="RefSeq" id="WP_143920095.1">
    <property type="nucleotide sequence ID" value="NZ_CABJDH010000020.1"/>
</dbReference>
<protein>
    <submittedName>
        <fullName evidence="2">DUF5977 domain-containing protein</fullName>
    </submittedName>
</protein>
<evidence type="ECO:0000313" key="2">
    <source>
        <dbReference type="EMBL" id="UYU65312.1"/>
    </source>
</evidence>
<dbReference type="InterPro" id="IPR046020">
    <property type="entry name" value="DUF5977"/>
</dbReference>
<gene>
    <name evidence="2" type="ORF">KQP68_17255</name>
</gene>
<proteinExistence type="predicted"/>
<accession>A0AAQ2PLZ8</accession>
<name>A0AAQ2PLZ8_BACT4</name>
<reference evidence="2 3" key="1">
    <citation type="submission" date="2021-06" db="EMBL/GenBank/DDBJ databases">
        <title>Interrogation of the integrated mobile genetic elements in gut-associated Bacteroides with a consensus prediction approach.</title>
        <authorList>
            <person name="Campbell D.E."/>
            <person name="Leigh J.R."/>
            <person name="Kim T."/>
            <person name="England W."/>
            <person name="Whitaker R.J."/>
            <person name="Degnan P.H."/>
        </authorList>
    </citation>
    <scope>NUCLEOTIDE SEQUENCE [LARGE SCALE GENOMIC DNA]</scope>
    <source>
        <strain evidence="2 3">WAL8669</strain>
    </source>
</reference>
<feature type="domain" description="DUF5977" evidence="1">
    <location>
        <begin position="1239"/>
        <end position="1304"/>
    </location>
</feature>
<dbReference type="Pfam" id="PF19404">
    <property type="entry name" value="DUF5977"/>
    <property type="match status" value="1"/>
</dbReference>
<dbReference type="Proteomes" id="UP001156218">
    <property type="component" value="Chromosome"/>
</dbReference>
<evidence type="ECO:0000259" key="1">
    <source>
        <dbReference type="Pfam" id="PF19404"/>
    </source>
</evidence>
<dbReference type="EMBL" id="CP083680">
    <property type="protein sequence ID" value="UYU65312.1"/>
    <property type="molecule type" value="Genomic_DNA"/>
</dbReference>
<evidence type="ECO:0000313" key="3">
    <source>
        <dbReference type="Proteomes" id="UP001156218"/>
    </source>
</evidence>
<organism evidence="2 3">
    <name type="scientific">Bacteroides thetaiotaomicron</name>
    <dbReference type="NCBI Taxonomy" id="818"/>
    <lineage>
        <taxon>Bacteria</taxon>
        <taxon>Pseudomonadati</taxon>
        <taxon>Bacteroidota</taxon>
        <taxon>Bacteroidia</taxon>
        <taxon>Bacteroidales</taxon>
        <taxon>Bacteroidaceae</taxon>
        <taxon>Bacteroides</taxon>
    </lineage>
</organism>